<proteinExistence type="predicted"/>
<dbReference type="EMBL" id="FOOX01000020">
    <property type="protein sequence ID" value="SFH21755.1"/>
    <property type="molecule type" value="Genomic_DNA"/>
</dbReference>
<dbReference type="Proteomes" id="UP000199337">
    <property type="component" value="Unassembled WGS sequence"/>
</dbReference>
<evidence type="ECO:0000313" key="2">
    <source>
        <dbReference type="Proteomes" id="UP000199337"/>
    </source>
</evidence>
<evidence type="ECO:0000313" key="1">
    <source>
        <dbReference type="EMBL" id="SFH21755.1"/>
    </source>
</evidence>
<protein>
    <submittedName>
        <fullName evidence="1">Uncharacterized protein</fullName>
    </submittedName>
</protein>
<name>A0A1I2Y7Y4_9FIRM</name>
<sequence length="227" mass="26216">MLGLLADDERENQGGLDMQEELFSLVDEAISLEKKMKKDKKTLDQLKAKLTNAAYEEMDNKNLKFMQIFGLYGSFNVVHKEKLDIDNFNRLVEVLGEIAKAKITRKEEIKYETESRFKEALIALCNDDYSDEISIEQVLEVLELDDKAIKAVKKKLKGDYLRDKKVLESVGVLGDCEEELHYIRLYKNFELVDRFFGELTDEQIAQIKKAVFIEAGISVGLEYEGRR</sequence>
<reference evidence="2" key="1">
    <citation type="submission" date="2016-10" db="EMBL/GenBank/DDBJ databases">
        <authorList>
            <person name="Varghese N."/>
            <person name="Submissions S."/>
        </authorList>
    </citation>
    <scope>NUCLEOTIDE SEQUENCE [LARGE SCALE GENOMIC DNA]</scope>
    <source>
        <strain evidence="2">DSM 17038</strain>
    </source>
</reference>
<organism evidence="1 2">
    <name type="scientific">Desulfotruncus arcticus DSM 17038</name>
    <dbReference type="NCBI Taxonomy" id="1121424"/>
    <lineage>
        <taxon>Bacteria</taxon>
        <taxon>Bacillati</taxon>
        <taxon>Bacillota</taxon>
        <taxon>Clostridia</taxon>
        <taxon>Eubacteriales</taxon>
        <taxon>Desulfallaceae</taxon>
        <taxon>Desulfotruncus</taxon>
    </lineage>
</organism>
<dbReference type="STRING" id="341036.SAMN05660649_04293"/>
<gene>
    <name evidence="1" type="ORF">SAMN05660649_04293</name>
</gene>
<dbReference type="AlphaFoldDB" id="A0A1I2Y7Y4"/>
<keyword evidence="2" id="KW-1185">Reference proteome</keyword>
<accession>A0A1I2Y7Y4</accession>